<proteinExistence type="predicted"/>
<evidence type="ECO:0000313" key="3">
    <source>
        <dbReference type="Proteomes" id="UP001221898"/>
    </source>
</evidence>
<gene>
    <name evidence="2" type="ORF">AAFF_G00151180</name>
</gene>
<feature type="compositionally biased region" description="Low complexity" evidence="1">
    <location>
        <begin position="278"/>
        <end position="304"/>
    </location>
</feature>
<evidence type="ECO:0000256" key="1">
    <source>
        <dbReference type="SAM" id="MobiDB-lite"/>
    </source>
</evidence>
<protein>
    <submittedName>
        <fullName evidence="2">Uncharacterized protein</fullName>
    </submittedName>
</protein>
<dbReference type="EMBL" id="JAINUG010000207">
    <property type="protein sequence ID" value="KAJ8387687.1"/>
    <property type="molecule type" value="Genomic_DNA"/>
</dbReference>
<reference evidence="2" key="1">
    <citation type="journal article" date="2023" name="Science">
        <title>Genome structures resolve the early diversification of teleost fishes.</title>
        <authorList>
            <person name="Parey E."/>
            <person name="Louis A."/>
            <person name="Montfort J."/>
            <person name="Bouchez O."/>
            <person name="Roques C."/>
            <person name="Iampietro C."/>
            <person name="Lluch J."/>
            <person name="Castinel A."/>
            <person name="Donnadieu C."/>
            <person name="Desvignes T."/>
            <person name="Floi Bucao C."/>
            <person name="Jouanno E."/>
            <person name="Wen M."/>
            <person name="Mejri S."/>
            <person name="Dirks R."/>
            <person name="Jansen H."/>
            <person name="Henkel C."/>
            <person name="Chen W.J."/>
            <person name="Zahm M."/>
            <person name="Cabau C."/>
            <person name="Klopp C."/>
            <person name="Thompson A.W."/>
            <person name="Robinson-Rechavi M."/>
            <person name="Braasch I."/>
            <person name="Lecointre G."/>
            <person name="Bobe J."/>
            <person name="Postlethwait J.H."/>
            <person name="Berthelot C."/>
            <person name="Roest Crollius H."/>
            <person name="Guiguen Y."/>
        </authorList>
    </citation>
    <scope>NUCLEOTIDE SEQUENCE</scope>
    <source>
        <strain evidence="2">NC1722</strain>
    </source>
</reference>
<evidence type="ECO:0000313" key="2">
    <source>
        <dbReference type="EMBL" id="KAJ8387687.1"/>
    </source>
</evidence>
<name>A0AAD7W8D4_9TELE</name>
<accession>A0AAD7W8D4</accession>
<feature type="region of interest" description="Disordered" evidence="1">
    <location>
        <begin position="278"/>
        <end position="343"/>
    </location>
</feature>
<organism evidence="2 3">
    <name type="scientific">Aldrovandia affinis</name>
    <dbReference type="NCBI Taxonomy" id="143900"/>
    <lineage>
        <taxon>Eukaryota</taxon>
        <taxon>Metazoa</taxon>
        <taxon>Chordata</taxon>
        <taxon>Craniata</taxon>
        <taxon>Vertebrata</taxon>
        <taxon>Euteleostomi</taxon>
        <taxon>Actinopterygii</taxon>
        <taxon>Neopterygii</taxon>
        <taxon>Teleostei</taxon>
        <taxon>Notacanthiformes</taxon>
        <taxon>Halosauridae</taxon>
        <taxon>Aldrovandia</taxon>
    </lineage>
</organism>
<dbReference type="AlphaFoldDB" id="A0AAD7W8D4"/>
<keyword evidence="3" id="KW-1185">Reference proteome</keyword>
<comment type="caution">
    <text evidence="2">The sequence shown here is derived from an EMBL/GenBank/DDBJ whole genome shotgun (WGS) entry which is preliminary data.</text>
</comment>
<sequence>MGDRAATFLSASGVFGSEWVVGRKSILVEHHQAPPVWHAHTGATVVGDRSLPVTVLLREDRSHSQVTGVSVHDERAVHVCTSSTGASVRAVLSWAKASAHSSVLRPDKRLVLVTVLVLGSRRLVTAVAVASSYRRWALSSLLVYFLVLLVAVNLADADAGCLAWRQAKDVLRRLCFLEGLIKGAGCGQDDVLAQSLRGKGLELGVQCELLPLCCAERRGLQVTLVSGVEVQQYLQRWALQGECQARRPNHAGSVWSLGGPLLAYRWALQLGARRRLRSPGLSTSSHPSLSSSSRIASSTSRSSIPLPDTSVATRRGNRGRDGVCGSGIAPEPDERAGNPAQRA</sequence>
<dbReference type="Proteomes" id="UP001221898">
    <property type="component" value="Unassembled WGS sequence"/>
</dbReference>